<dbReference type="InterPro" id="IPR036388">
    <property type="entry name" value="WH-like_DNA-bd_sf"/>
</dbReference>
<feature type="compositionally biased region" description="Low complexity" evidence="1">
    <location>
        <begin position="188"/>
        <end position="203"/>
    </location>
</feature>
<evidence type="ECO:0000313" key="3">
    <source>
        <dbReference type="EMBL" id="AEM84478.1"/>
    </source>
</evidence>
<protein>
    <submittedName>
        <fullName evidence="3">Transcriptional regulator, MarR family</fullName>
    </submittedName>
</protein>
<dbReference type="InterPro" id="IPR000835">
    <property type="entry name" value="HTH_MarR-typ"/>
</dbReference>
<dbReference type="InterPro" id="IPR052526">
    <property type="entry name" value="HTH-type_Bedaq_tolerance"/>
</dbReference>
<dbReference type="AlphaFoldDB" id="G2P586"/>
<dbReference type="PRINTS" id="PR00598">
    <property type="entry name" value="HTHMARR"/>
</dbReference>
<dbReference type="HOGENOM" id="CLU_083287_15_3_11"/>
<dbReference type="SUPFAM" id="SSF46785">
    <property type="entry name" value="Winged helix' DNA-binding domain"/>
    <property type="match status" value="1"/>
</dbReference>
<dbReference type="Pfam" id="PF01047">
    <property type="entry name" value="MarR"/>
    <property type="match status" value="1"/>
</dbReference>
<feature type="region of interest" description="Disordered" evidence="1">
    <location>
        <begin position="182"/>
        <end position="203"/>
    </location>
</feature>
<keyword evidence="4" id="KW-1185">Reference proteome</keyword>
<dbReference type="Proteomes" id="UP000008703">
    <property type="component" value="Chromosome"/>
</dbReference>
<dbReference type="EMBL" id="CP002994">
    <property type="protein sequence ID" value="AEM84478.1"/>
    <property type="molecule type" value="Genomic_DNA"/>
</dbReference>
<evidence type="ECO:0000313" key="4">
    <source>
        <dbReference type="Proteomes" id="UP000008703"/>
    </source>
</evidence>
<dbReference type="RefSeq" id="WP_014057965.1">
    <property type="nucleotide sequence ID" value="NC_015957.1"/>
</dbReference>
<gene>
    <name evidence="3" type="ORF">Strvi_4924</name>
</gene>
<feature type="region of interest" description="Disordered" evidence="1">
    <location>
        <begin position="1"/>
        <end position="50"/>
    </location>
</feature>
<dbReference type="PROSITE" id="PS50995">
    <property type="entry name" value="HTH_MARR_2"/>
    <property type="match status" value="1"/>
</dbReference>
<proteinExistence type="predicted"/>
<dbReference type="Gene3D" id="1.10.10.10">
    <property type="entry name" value="Winged helix-like DNA-binding domain superfamily/Winged helix DNA-binding domain"/>
    <property type="match status" value="1"/>
</dbReference>
<evidence type="ECO:0000256" key="1">
    <source>
        <dbReference type="SAM" id="MobiDB-lite"/>
    </source>
</evidence>
<evidence type="ECO:0000259" key="2">
    <source>
        <dbReference type="PROSITE" id="PS50995"/>
    </source>
</evidence>
<dbReference type="KEGG" id="svl:Strvi_4924"/>
<organism evidence="3 4">
    <name type="scientific">Streptomyces violaceusniger (strain Tu 4113)</name>
    <dbReference type="NCBI Taxonomy" id="653045"/>
    <lineage>
        <taxon>Bacteria</taxon>
        <taxon>Bacillati</taxon>
        <taxon>Actinomycetota</taxon>
        <taxon>Actinomycetes</taxon>
        <taxon>Kitasatosporales</taxon>
        <taxon>Streptomycetaceae</taxon>
        <taxon>Streptomyces</taxon>
        <taxon>Streptomyces violaceusniger group</taxon>
    </lineage>
</organism>
<dbReference type="PANTHER" id="PTHR39515">
    <property type="entry name" value="CONSERVED PROTEIN"/>
    <property type="match status" value="1"/>
</dbReference>
<dbReference type="InterPro" id="IPR036390">
    <property type="entry name" value="WH_DNA-bd_sf"/>
</dbReference>
<reference evidence="3" key="1">
    <citation type="submission" date="2011-08" db="EMBL/GenBank/DDBJ databases">
        <title>Complete sequence of chromosome of Streptomyces violaceusniger Tu 4113.</title>
        <authorList>
            <consortium name="US DOE Joint Genome Institute"/>
            <person name="Lucas S."/>
            <person name="Han J."/>
            <person name="Lapidus A."/>
            <person name="Cheng J.-F."/>
            <person name="Goodwin L."/>
            <person name="Pitluck S."/>
            <person name="Peters L."/>
            <person name="Ivanova N."/>
            <person name="Daligault H."/>
            <person name="Detter J.C."/>
            <person name="Han C."/>
            <person name="Tapia R."/>
            <person name="Land M."/>
            <person name="Hauser L."/>
            <person name="Kyrpides N."/>
            <person name="Ivanova N."/>
            <person name="Pagani I."/>
            <person name="Hagen A."/>
            <person name="Katz L."/>
            <person name="Fiedler H.-P."/>
            <person name="Keasling J."/>
            <person name="Fortman J."/>
            <person name="Woyke T."/>
        </authorList>
    </citation>
    <scope>NUCLEOTIDE SEQUENCE [LARGE SCALE GENOMIC DNA]</scope>
    <source>
        <strain evidence="3">Tu 4113</strain>
    </source>
</reference>
<dbReference type="PANTHER" id="PTHR39515:SF2">
    <property type="entry name" value="HTH-TYPE TRANSCRIPTIONAL REGULATOR RV0880"/>
    <property type="match status" value="1"/>
</dbReference>
<dbReference type="GO" id="GO:0003700">
    <property type="term" value="F:DNA-binding transcription factor activity"/>
    <property type="evidence" value="ECO:0007669"/>
    <property type="project" value="InterPro"/>
</dbReference>
<dbReference type="eggNOG" id="COG1846">
    <property type="taxonomic scope" value="Bacteria"/>
</dbReference>
<sequence>MTALDPTASDPTASGPTAPGPASPGANTPGTATPGAVAEGSVAPSPAVPESGELAERLRTALQHLLPGLRGTRGEHGDLTPSRQAALGALDTHGPMRISALATRLGIALPTTSRMVDLLDAAGWIERTPDPEDRRASLIALTDPGRQLLHTVRHETAARLAARIETLSPEEQRALYTALPALESLADSTNPSRNPSTNPSPSS</sequence>
<accession>G2P586</accession>
<name>G2P586_STRV4</name>
<feature type="compositionally biased region" description="Low complexity" evidence="1">
    <location>
        <begin position="23"/>
        <end position="38"/>
    </location>
</feature>
<feature type="domain" description="HTH marR-type" evidence="2">
    <location>
        <begin position="51"/>
        <end position="184"/>
    </location>
</feature>
<dbReference type="SMART" id="SM00347">
    <property type="entry name" value="HTH_MARR"/>
    <property type="match status" value="1"/>
</dbReference>